<dbReference type="AlphaFoldDB" id="A0A517T6Q1"/>
<evidence type="ECO:0000313" key="2">
    <source>
        <dbReference type="EMBL" id="QDT64055.1"/>
    </source>
</evidence>
<feature type="region of interest" description="Disordered" evidence="1">
    <location>
        <begin position="1"/>
        <end position="25"/>
    </location>
</feature>
<reference evidence="2 3" key="1">
    <citation type="submission" date="2019-02" db="EMBL/GenBank/DDBJ databases">
        <title>Deep-cultivation of Planctomycetes and their phenomic and genomic characterization uncovers novel biology.</title>
        <authorList>
            <person name="Wiegand S."/>
            <person name="Jogler M."/>
            <person name="Boedeker C."/>
            <person name="Pinto D."/>
            <person name="Vollmers J."/>
            <person name="Rivas-Marin E."/>
            <person name="Kohn T."/>
            <person name="Peeters S.H."/>
            <person name="Heuer A."/>
            <person name="Rast P."/>
            <person name="Oberbeckmann S."/>
            <person name="Bunk B."/>
            <person name="Jeske O."/>
            <person name="Meyerdierks A."/>
            <person name="Storesund J.E."/>
            <person name="Kallscheuer N."/>
            <person name="Luecker S."/>
            <person name="Lage O.M."/>
            <person name="Pohl T."/>
            <person name="Merkel B.J."/>
            <person name="Hornburger P."/>
            <person name="Mueller R.-W."/>
            <person name="Bruemmer F."/>
            <person name="Labrenz M."/>
            <person name="Spormann A.M."/>
            <person name="Op den Camp H."/>
            <person name="Overmann J."/>
            <person name="Amann R."/>
            <person name="Jetten M.S.M."/>
            <person name="Mascher T."/>
            <person name="Medema M.H."/>
            <person name="Devos D.P."/>
            <person name="Kaster A.-K."/>
            <person name="Ovreas L."/>
            <person name="Rohde M."/>
            <person name="Galperin M.Y."/>
            <person name="Jogler C."/>
        </authorList>
    </citation>
    <scope>NUCLEOTIDE SEQUENCE [LARGE SCALE GENOMIC DNA]</scope>
    <source>
        <strain evidence="2 3">V22</strain>
    </source>
</reference>
<sequence>MKWTPNIRHSREGGSIRHSRENGNPQSTFHYAICGRNNSRERKRADDEVVGCKVSHPLPSGRGYCFQTTTQALTTSVARAILLLSFLLTAPITLASDRVILRSESGASQIPVVGTIIEYNGEEIHIQTGPTAVRIFETDRVIEVETPQQESHRQAIAAINSQKFAEAQELLAKALDDEQRDWVRQEIMALRVTNALSLGDRQRAITAFLALAEQDKQIRHGGLIPLEWERKPAPKELVAAARVWLKQRSETAQLIAASILLTSPAEKREAEDVLNKLSISFKPEIYALARVQLWRGQLIESPSTPGALRNWEQRIHEMPESLRGGPYFVLGEAYADILDHERAAAAFLWLPLVYDHDPYLAALAELRAAEHLRKVGRYGEAFTLCREVTNRFSYTPSSERAAKLIEEWKKQ</sequence>
<protein>
    <recommendedName>
        <fullName evidence="4">Tetratricopeptide repeat protein</fullName>
    </recommendedName>
</protein>
<dbReference type="RefSeq" id="WP_145260904.1">
    <property type="nucleotide sequence ID" value="NZ_CP036316.1"/>
</dbReference>
<proteinExistence type="predicted"/>
<keyword evidence="3" id="KW-1185">Reference proteome</keyword>
<evidence type="ECO:0000313" key="3">
    <source>
        <dbReference type="Proteomes" id="UP000319976"/>
    </source>
</evidence>
<gene>
    <name evidence="2" type="ORF">V22_12850</name>
</gene>
<evidence type="ECO:0000256" key="1">
    <source>
        <dbReference type="SAM" id="MobiDB-lite"/>
    </source>
</evidence>
<dbReference type="OrthoDB" id="241280at2"/>
<organism evidence="2 3">
    <name type="scientific">Calycomorphotria hydatis</name>
    <dbReference type="NCBI Taxonomy" id="2528027"/>
    <lineage>
        <taxon>Bacteria</taxon>
        <taxon>Pseudomonadati</taxon>
        <taxon>Planctomycetota</taxon>
        <taxon>Planctomycetia</taxon>
        <taxon>Planctomycetales</taxon>
        <taxon>Planctomycetaceae</taxon>
        <taxon>Calycomorphotria</taxon>
    </lineage>
</organism>
<dbReference type="EMBL" id="CP036316">
    <property type="protein sequence ID" value="QDT64055.1"/>
    <property type="molecule type" value="Genomic_DNA"/>
</dbReference>
<evidence type="ECO:0008006" key="4">
    <source>
        <dbReference type="Google" id="ProtNLM"/>
    </source>
</evidence>
<dbReference type="Gene3D" id="1.25.40.10">
    <property type="entry name" value="Tetratricopeptide repeat domain"/>
    <property type="match status" value="1"/>
</dbReference>
<name>A0A517T6Q1_9PLAN</name>
<dbReference type="Proteomes" id="UP000319976">
    <property type="component" value="Chromosome"/>
</dbReference>
<dbReference type="KEGG" id="chya:V22_12850"/>
<feature type="compositionally biased region" description="Basic and acidic residues" evidence="1">
    <location>
        <begin position="9"/>
        <end position="21"/>
    </location>
</feature>
<accession>A0A517T6Q1</accession>
<dbReference type="InterPro" id="IPR011990">
    <property type="entry name" value="TPR-like_helical_dom_sf"/>
</dbReference>